<name>A0ABD1ZUV6_VESSQ</name>
<evidence type="ECO:0000313" key="3">
    <source>
        <dbReference type="Proteomes" id="UP001607302"/>
    </source>
</evidence>
<gene>
    <name evidence="2" type="ORF">V1478_018377</name>
</gene>
<feature type="compositionally biased region" description="Basic and acidic residues" evidence="1">
    <location>
        <begin position="296"/>
        <end position="310"/>
    </location>
</feature>
<protein>
    <submittedName>
        <fullName evidence="2">Uncharacterized protein</fullName>
    </submittedName>
</protein>
<feature type="region of interest" description="Disordered" evidence="1">
    <location>
        <begin position="290"/>
        <end position="310"/>
    </location>
</feature>
<proteinExistence type="predicted"/>
<organism evidence="2 3">
    <name type="scientific">Vespula squamosa</name>
    <name type="common">Southern yellow jacket</name>
    <name type="synonym">Wasp</name>
    <dbReference type="NCBI Taxonomy" id="30214"/>
    <lineage>
        <taxon>Eukaryota</taxon>
        <taxon>Metazoa</taxon>
        <taxon>Ecdysozoa</taxon>
        <taxon>Arthropoda</taxon>
        <taxon>Hexapoda</taxon>
        <taxon>Insecta</taxon>
        <taxon>Pterygota</taxon>
        <taxon>Neoptera</taxon>
        <taxon>Endopterygota</taxon>
        <taxon>Hymenoptera</taxon>
        <taxon>Apocrita</taxon>
        <taxon>Aculeata</taxon>
        <taxon>Vespoidea</taxon>
        <taxon>Vespidae</taxon>
        <taxon>Vespinae</taxon>
        <taxon>Vespula</taxon>
    </lineage>
</organism>
<dbReference type="EMBL" id="JAUDFV010000167">
    <property type="protein sequence ID" value="KAL2712142.1"/>
    <property type="molecule type" value="Genomic_DNA"/>
</dbReference>
<sequence>MPADQRAATTTLVDAYQPRANDGANFRDAGLLPPPSYLYPHPSPPSSSPNTASTGIVATLFTLCPVRVHRSATKRTIFYQLNLYALYRDISGYKLQESYSSSSSSSSSSRESLPVKAQKLTYYFWSKSAQQHPGYGGITSGGLSWCGLPKATNLFPGVTPKGRDPDGSRGYYTPFGSLRGGRMIEVKEEEERKEKLAAEERVGPRLIGLIRHYGAPEHYGALVGDFDGTLGKKKPRERFAIVEWLTTVHRSQVSRRGSEERNALTGAVLRIEKRYIFSLSLTDDIERTLSVPPFQPHERETHKAFDHERG</sequence>
<reference evidence="2 3" key="1">
    <citation type="journal article" date="2024" name="Ann. Entomol. Soc. Am.">
        <title>Genomic analyses of the southern and eastern yellowjacket wasps (Hymenoptera: Vespidae) reveal evolutionary signatures of social life.</title>
        <authorList>
            <person name="Catto M.A."/>
            <person name="Caine P.B."/>
            <person name="Orr S.E."/>
            <person name="Hunt B.G."/>
            <person name="Goodisman M.A.D."/>
        </authorList>
    </citation>
    <scope>NUCLEOTIDE SEQUENCE [LARGE SCALE GENOMIC DNA]</scope>
    <source>
        <strain evidence="2">233</strain>
        <tissue evidence="2">Head and thorax</tissue>
    </source>
</reference>
<evidence type="ECO:0000256" key="1">
    <source>
        <dbReference type="SAM" id="MobiDB-lite"/>
    </source>
</evidence>
<evidence type="ECO:0000313" key="2">
    <source>
        <dbReference type="EMBL" id="KAL2712142.1"/>
    </source>
</evidence>
<comment type="caution">
    <text evidence="2">The sequence shown here is derived from an EMBL/GenBank/DDBJ whole genome shotgun (WGS) entry which is preliminary data.</text>
</comment>
<keyword evidence="3" id="KW-1185">Reference proteome</keyword>
<dbReference type="Proteomes" id="UP001607302">
    <property type="component" value="Unassembled WGS sequence"/>
</dbReference>
<dbReference type="AlphaFoldDB" id="A0ABD1ZUV6"/>
<accession>A0ABD1ZUV6</accession>